<dbReference type="RefSeq" id="WP_012581438.1">
    <property type="nucleotide sequence ID" value="NC_017537.1"/>
</dbReference>
<accession>A0A0E0UW46</accession>
<dbReference type="Gene3D" id="1.10.260.40">
    <property type="entry name" value="lambda repressor-like DNA-binding domains"/>
    <property type="match status" value="1"/>
</dbReference>
<evidence type="ECO:0000259" key="1">
    <source>
        <dbReference type="Pfam" id="PF13443"/>
    </source>
</evidence>
<evidence type="ECO:0000313" key="3">
    <source>
        <dbReference type="Proteomes" id="UP000000486"/>
    </source>
</evidence>
<reference evidence="2 3" key="1">
    <citation type="journal article" date="2011" name="J. Bacteriol.">
        <title>Genome sequence of the nonpathogenic Listeria monocytogenes serovar 4a strain M7.</title>
        <authorList>
            <person name="Chen J."/>
            <person name="Xia Y."/>
            <person name="Cheng C."/>
            <person name="Fang C."/>
            <person name="Shan Y."/>
            <person name="Jin G."/>
            <person name="Fang W."/>
        </authorList>
    </citation>
    <scope>NUCLEOTIDE SEQUENCE [LARGE SCALE GENOMIC DNA]</scope>
    <source>
        <strain evidence="2 3">M7</strain>
    </source>
</reference>
<organism evidence="2 3">
    <name type="scientific">Listeria monocytogenes serotype 4a (strain M7)</name>
    <dbReference type="NCBI Taxonomy" id="1030009"/>
    <lineage>
        <taxon>Bacteria</taxon>
        <taxon>Bacillati</taxon>
        <taxon>Bacillota</taxon>
        <taxon>Bacilli</taxon>
        <taxon>Bacillales</taxon>
        <taxon>Listeriaceae</taxon>
        <taxon>Listeria</taxon>
    </lineage>
</organism>
<dbReference type="Proteomes" id="UP000000486">
    <property type="component" value="Chromosome"/>
</dbReference>
<dbReference type="PATRIC" id="fig|1030009.3.peg.1297"/>
<evidence type="ECO:0000313" key="2">
    <source>
        <dbReference type="EMBL" id="AEH92313.1"/>
    </source>
</evidence>
<dbReference type="InterPro" id="IPR010982">
    <property type="entry name" value="Lambda_DNA-bd_dom_sf"/>
</dbReference>
<name>A0A0E0UW46_LISMM</name>
<sequence length="149" mass="17431">MSIKLLDEFLKKHSKTRYQLSKLTGISQNTLNDYNKKELNKYSVSFLRALSMCAGISTFDVFIELAELEKSYDDLAGFKHLLDKYKLSFPAQEFELYCLIKEFECANIEVLPFTFNRFENETHVDIEKDVRKALENAITVLKEKKNELI</sequence>
<dbReference type="AlphaFoldDB" id="A0A0E0UW46"/>
<dbReference type="SUPFAM" id="SSF47413">
    <property type="entry name" value="lambda repressor-like DNA-binding domains"/>
    <property type="match status" value="1"/>
</dbReference>
<dbReference type="Pfam" id="PF13443">
    <property type="entry name" value="HTH_26"/>
    <property type="match status" value="1"/>
</dbReference>
<dbReference type="KEGG" id="lmq:LMM7_1308"/>
<protein>
    <submittedName>
        <fullName evidence="2">Gp28</fullName>
    </submittedName>
</protein>
<dbReference type="CDD" id="cd22282">
    <property type="entry name" value="AcrllA1"/>
    <property type="match status" value="1"/>
</dbReference>
<gene>
    <name evidence="2" type="ordered locus">LMM7_1308</name>
</gene>
<proteinExistence type="predicted"/>
<dbReference type="InterPro" id="IPR001387">
    <property type="entry name" value="Cro/C1-type_HTH"/>
</dbReference>
<dbReference type="HOGENOM" id="CLU_1747409_0_0_9"/>
<feature type="domain" description="HTH cro/C1-type" evidence="1">
    <location>
        <begin position="6"/>
        <end position="48"/>
    </location>
</feature>
<dbReference type="GO" id="GO:0003677">
    <property type="term" value="F:DNA binding"/>
    <property type="evidence" value="ECO:0007669"/>
    <property type="project" value="InterPro"/>
</dbReference>
<dbReference type="EMBL" id="CP002816">
    <property type="protein sequence ID" value="AEH92313.1"/>
    <property type="molecule type" value="Genomic_DNA"/>
</dbReference>